<comment type="caution">
    <text evidence="5">The sequence shown here is derived from an EMBL/GenBank/DDBJ whole genome shotgun (WGS) entry which is preliminary data.</text>
</comment>
<evidence type="ECO:0000256" key="1">
    <source>
        <dbReference type="ARBA" id="ARBA00004613"/>
    </source>
</evidence>
<comment type="similarity">
    <text evidence="2">Belongs to the heparin-binding growth factors family.</text>
</comment>
<reference evidence="5 6" key="1">
    <citation type="submission" date="2018-03" db="EMBL/GenBank/DDBJ databases">
        <title>Draft genome sequence of Rohu Carp (Labeo rohita).</title>
        <authorList>
            <person name="Das P."/>
            <person name="Kushwaha B."/>
            <person name="Joshi C.G."/>
            <person name="Kumar D."/>
            <person name="Nagpure N.S."/>
            <person name="Sahoo L."/>
            <person name="Das S.P."/>
            <person name="Bit A."/>
            <person name="Patnaik S."/>
            <person name="Meher P.K."/>
            <person name="Jayasankar P."/>
            <person name="Koringa P.G."/>
            <person name="Patel N.V."/>
            <person name="Hinsu A.T."/>
            <person name="Kumar R."/>
            <person name="Pandey M."/>
            <person name="Agarwal S."/>
            <person name="Srivastava S."/>
            <person name="Singh M."/>
            <person name="Iquebal M.A."/>
            <person name="Jaiswal S."/>
            <person name="Angadi U.B."/>
            <person name="Kumar N."/>
            <person name="Raza M."/>
            <person name="Shah T.M."/>
            <person name="Rai A."/>
            <person name="Jena J.K."/>
        </authorList>
    </citation>
    <scope>NUCLEOTIDE SEQUENCE [LARGE SCALE GENOMIC DNA]</scope>
    <source>
        <strain evidence="5">DASCIFA01</strain>
        <tissue evidence="5">Testis</tissue>
    </source>
</reference>
<evidence type="ECO:0000256" key="4">
    <source>
        <dbReference type="SAM" id="MobiDB-lite"/>
    </source>
</evidence>
<dbReference type="GO" id="GO:0008083">
    <property type="term" value="F:growth factor activity"/>
    <property type="evidence" value="ECO:0007669"/>
    <property type="project" value="InterPro"/>
</dbReference>
<dbReference type="Proteomes" id="UP000290572">
    <property type="component" value="Unassembled WGS sequence"/>
</dbReference>
<evidence type="ECO:0000256" key="3">
    <source>
        <dbReference type="ARBA" id="ARBA00022525"/>
    </source>
</evidence>
<gene>
    <name evidence="5" type="ORF">ROHU_035861</name>
</gene>
<feature type="compositionally biased region" description="Basic and acidic residues" evidence="4">
    <location>
        <begin position="91"/>
        <end position="124"/>
    </location>
</feature>
<organism evidence="5 6">
    <name type="scientific">Labeo rohita</name>
    <name type="common">Indian major carp</name>
    <name type="synonym">Cyprinus rohita</name>
    <dbReference type="NCBI Taxonomy" id="84645"/>
    <lineage>
        <taxon>Eukaryota</taxon>
        <taxon>Metazoa</taxon>
        <taxon>Chordata</taxon>
        <taxon>Craniata</taxon>
        <taxon>Vertebrata</taxon>
        <taxon>Euteleostomi</taxon>
        <taxon>Actinopterygii</taxon>
        <taxon>Neopterygii</taxon>
        <taxon>Teleostei</taxon>
        <taxon>Ostariophysi</taxon>
        <taxon>Cypriniformes</taxon>
        <taxon>Cyprinidae</taxon>
        <taxon>Labeoninae</taxon>
        <taxon>Labeonini</taxon>
        <taxon>Labeo</taxon>
    </lineage>
</organism>
<dbReference type="GO" id="GO:0005576">
    <property type="term" value="C:extracellular region"/>
    <property type="evidence" value="ECO:0007669"/>
    <property type="project" value="UniProtKB-SubCell"/>
</dbReference>
<evidence type="ECO:0000313" key="6">
    <source>
        <dbReference type="Proteomes" id="UP000290572"/>
    </source>
</evidence>
<keyword evidence="3" id="KW-0964">Secreted</keyword>
<dbReference type="EMBL" id="QBIY01013497">
    <property type="protein sequence ID" value="RXN02605.1"/>
    <property type="molecule type" value="Genomic_DNA"/>
</dbReference>
<accession>A0A498LB88</accession>
<dbReference type="InterPro" id="IPR008996">
    <property type="entry name" value="IL1/FGF"/>
</dbReference>
<dbReference type="SUPFAM" id="SSF50353">
    <property type="entry name" value="Cytokine"/>
    <property type="match status" value="1"/>
</dbReference>
<keyword evidence="6" id="KW-1185">Reference proteome</keyword>
<feature type="compositionally biased region" description="Acidic residues" evidence="4">
    <location>
        <begin position="137"/>
        <end position="147"/>
    </location>
</feature>
<protein>
    <submittedName>
        <fullName evidence="5">Fibroblast growth factor 21-like protein</fullName>
    </submittedName>
</protein>
<proteinExistence type="inferred from homology"/>
<dbReference type="Gene3D" id="2.80.10.50">
    <property type="match status" value="1"/>
</dbReference>
<dbReference type="Pfam" id="PF00167">
    <property type="entry name" value="FGF"/>
    <property type="match status" value="1"/>
</dbReference>
<evidence type="ECO:0000256" key="2">
    <source>
        <dbReference type="ARBA" id="ARBA00007936"/>
    </source>
</evidence>
<evidence type="ECO:0000313" key="5">
    <source>
        <dbReference type="EMBL" id="RXN02605.1"/>
    </source>
</evidence>
<dbReference type="InterPro" id="IPR002209">
    <property type="entry name" value="Fibroblast_GF_fam"/>
</dbReference>
<name>A0A498LB88_LABRO</name>
<comment type="subcellular location">
    <subcellularLocation>
        <location evidence="1">Secreted</location>
    </subcellularLocation>
</comment>
<dbReference type="AlphaFoldDB" id="A0A498LB88"/>
<feature type="region of interest" description="Disordered" evidence="4">
    <location>
        <begin position="82"/>
        <end position="161"/>
    </location>
</feature>
<sequence>MYVPVQNVLLPFSTQVRECLLYTENRKHGLFLEMKPDGSVRGSPVQKRNCVLNLRSVKAGETVIQSSDTSLFLCVDDEDNLKGQMTTLPRGFRERGRDRERDRERERERERERLRERERDKGSETEEDEEKERMMDEASDGEESDDTAYDRRHAIPPCDLP</sequence>